<dbReference type="EMBL" id="FRAC01000015">
    <property type="protein sequence ID" value="SHK66456.1"/>
    <property type="molecule type" value="Genomic_DNA"/>
</dbReference>
<dbReference type="Pfam" id="PF01381">
    <property type="entry name" value="HTH_3"/>
    <property type="match status" value="1"/>
</dbReference>
<dbReference type="PROSITE" id="PS50943">
    <property type="entry name" value="HTH_CROC1"/>
    <property type="match status" value="1"/>
</dbReference>
<dbReference type="PANTHER" id="PTHR46558">
    <property type="entry name" value="TRACRIPTIONAL REGULATORY PROTEIN-RELATED-RELATED"/>
    <property type="match status" value="1"/>
</dbReference>
<dbReference type="InterPro" id="IPR010982">
    <property type="entry name" value="Lambda_DNA-bd_dom_sf"/>
</dbReference>
<dbReference type="InterPro" id="IPR042194">
    <property type="entry name" value="FHIPEP_1"/>
</dbReference>
<dbReference type="Proteomes" id="UP000184386">
    <property type="component" value="Unassembled WGS sequence"/>
</dbReference>
<dbReference type="RefSeq" id="WP_073277363.1">
    <property type="nucleotide sequence ID" value="NZ_FRAC01000015.1"/>
</dbReference>
<dbReference type="GO" id="GO:0005886">
    <property type="term" value="C:plasma membrane"/>
    <property type="evidence" value="ECO:0007669"/>
    <property type="project" value="UniProtKB-SubCell"/>
</dbReference>
<dbReference type="Pfam" id="PF00771">
    <property type="entry name" value="FHIPEP"/>
    <property type="match status" value="2"/>
</dbReference>
<dbReference type="AlphaFoldDB" id="A0A1M6UBA3"/>
<comment type="subcellular location">
    <subcellularLocation>
        <location evidence="1">Cell membrane</location>
        <topology evidence="1">Multi-pass membrane protein</topology>
    </subcellularLocation>
</comment>
<dbReference type="InterPro" id="IPR001712">
    <property type="entry name" value="T3SS_FHIPEP"/>
</dbReference>
<evidence type="ECO:0000256" key="3">
    <source>
        <dbReference type="ARBA" id="ARBA00022475"/>
    </source>
</evidence>
<evidence type="ECO:0000256" key="7">
    <source>
        <dbReference type="ARBA" id="ARBA00023136"/>
    </source>
</evidence>
<dbReference type="CDD" id="cd00093">
    <property type="entry name" value="HTH_XRE"/>
    <property type="match status" value="1"/>
</dbReference>
<sequence>MIRDFEDRLINARKDNNYTQDELAQRLGVTPQAVSRWERGMGYPDIELMVSLCQILNCSLDYMLKGENKVEFSERDGLKPSRELLDSIISEPFLLEIGTGLISAAREESGKGFPEIAEIRKRAAASLGLLLPQIRIRDNEDMDKLSYHFLSYDNKLYENTFTAEEEISFLQIYKDLEQVCIRHYGKIINKQLTKRLADNLEEKYPEVIKGVIPEKISLIQFQNILIQIYEKKGTIHNFIKIVELLDEKAGSIRDTKVLAQDILKEI</sequence>
<dbReference type="Gene3D" id="1.10.8.540">
    <property type="entry name" value="FHIPEP family, domain 3"/>
    <property type="match status" value="1"/>
</dbReference>
<dbReference type="PANTHER" id="PTHR46558:SF4">
    <property type="entry name" value="DNA-BIDING PHAGE PROTEIN"/>
    <property type="match status" value="1"/>
</dbReference>
<evidence type="ECO:0000256" key="1">
    <source>
        <dbReference type="ARBA" id="ARBA00004651"/>
    </source>
</evidence>
<keyword evidence="6" id="KW-0238">DNA-binding</keyword>
<dbReference type="Gene3D" id="1.10.260.40">
    <property type="entry name" value="lambda repressor-like DNA-binding domains"/>
    <property type="match status" value="1"/>
</dbReference>
<comment type="similarity">
    <text evidence="2">Belongs to the FHIPEP (flagella/HR/invasion proteins export pore) family.</text>
</comment>
<evidence type="ECO:0000256" key="5">
    <source>
        <dbReference type="ARBA" id="ARBA00022989"/>
    </source>
</evidence>
<evidence type="ECO:0000313" key="10">
    <source>
        <dbReference type="Proteomes" id="UP000184386"/>
    </source>
</evidence>
<keyword evidence="4" id="KW-0812">Transmembrane</keyword>
<dbReference type="SMART" id="SM00530">
    <property type="entry name" value="HTH_XRE"/>
    <property type="match status" value="1"/>
</dbReference>
<dbReference type="OrthoDB" id="9815852at2"/>
<dbReference type="Gene3D" id="3.40.30.60">
    <property type="entry name" value="FHIPEP family, domain 1"/>
    <property type="match status" value="1"/>
</dbReference>
<evidence type="ECO:0000259" key="8">
    <source>
        <dbReference type="PROSITE" id="PS50943"/>
    </source>
</evidence>
<keyword evidence="5" id="KW-1133">Transmembrane helix</keyword>
<keyword evidence="3" id="KW-1003">Cell membrane</keyword>
<name>A0A1M6UBA3_9FIRM</name>
<evidence type="ECO:0000256" key="2">
    <source>
        <dbReference type="ARBA" id="ARBA00008835"/>
    </source>
</evidence>
<dbReference type="InterPro" id="IPR042193">
    <property type="entry name" value="FHIPEP_3"/>
</dbReference>
<keyword evidence="7" id="KW-0472">Membrane</keyword>
<evidence type="ECO:0000256" key="4">
    <source>
        <dbReference type="ARBA" id="ARBA00022692"/>
    </source>
</evidence>
<organism evidence="9 10">
    <name type="scientific">Anaerocolumna jejuensis DSM 15929</name>
    <dbReference type="NCBI Taxonomy" id="1121322"/>
    <lineage>
        <taxon>Bacteria</taxon>
        <taxon>Bacillati</taxon>
        <taxon>Bacillota</taxon>
        <taxon>Clostridia</taxon>
        <taxon>Lachnospirales</taxon>
        <taxon>Lachnospiraceae</taxon>
        <taxon>Anaerocolumna</taxon>
    </lineage>
</organism>
<dbReference type="SUPFAM" id="SSF47413">
    <property type="entry name" value="lambda repressor-like DNA-binding domains"/>
    <property type="match status" value="1"/>
</dbReference>
<dbReference type="STRING" id="1121322.SAMN02745136_03011"/>
<dbReference type="GO" id="GO:0003677">
    <property type="term" value="F:DNA binding"/>
    <property type="evidence" value="ECO:0007669"/>
    <property type="project" value="UniProtKB-KW"/>
</dbReference>
<keyword evidence="10" id="KW-1185">Reference proteome</keyword>
<proteinExistence type="inferred from homology"/>
<dbReference type="InterPro" id="IPR001387">
    <property type="entry name" value="Cro/C1-type_HTH"/>
</dbReference>
<dbReference type="GO" id="GO:0009306">
    <property type="term" value="P:protein secretion"/>
    <property type="evidence" value="ECO:0007669"/>
    <property type="project" value="InterPro"/>
</dbReference>
<protein>
    <submittedName>
        <fullName evidence="9">FHIPEP family protein</fullName>
    </submittedName>
</protein>
<feature type="domain" description="HTH cro/C1-type" evidence="8">
    <location>
        <begin position="9"/>
        <end position="63"/>
    </location>
</feature>
<evidence type="ECO:0000256" key="6">
    <source>
        <dbReference type="ARBA" id="ARBA00023125"/>
    </source>
</evidence>
<accession>A0A1M6UBA3</accession>
<gene>
    <name evidence="9" type="ORF">SAMN02745136_03011</name>
</gene>
<evidence type="ECO:0000313" key="9">
    <source>
        <dbReference type="EMBL" id="SHK66456.1"/>
    </source>
</evidence>
<reference evidence="9 10" key="1">
    <citation type="submission" date="2016-11" db="EMBL/GenBank/DDBJ databases">
        <authorList>
            <person name="Jaros S."/>
            <person name="Januszkiewicz K."/>
            <person name="Wedrychowicz H."/>
        </authorList>
    </citation>
    <scope>NUCLEOTIDE SEQUENCE [LARGE SCALE GENOMIC DNA]</scope>
    <source>
        <strain evidence="9 10">DSM 15929</strain>
    </source>
</reference>